<keyword evidence="2" id="KW-1185">Reference proteome</keyword>
<dbReference type="Proteomes" id="UP000670475">
    <property type="component" value="Unassembled WGS sequence"/>
</dbReference>
<dbReference type="AlphaFoldDB" id="A0A940MC01"/>
<reference evidence="1" key="1">
    <citation type="submission" date="2021-03" db="EMBL/GenBank/DDBJ databases">
        <title>Whole genome sequence of Streptomyces bomunensis MMS17-BM035.</title>
        <authorList>
            <person name="Lee J.H."/>
        </authorList>
    </citation>
    <scope>NUCLEOTIDE SEQUENCE</scope>
    <source>
        <strain evidence="1">MMS17-BM035</strain>
    </source>
</reference>
<protein>
    <submittedName>
        <fullName evidence="1">Uncharacterized protein</fullName>
    </submittedName>
</protein>
<dbReference type="RefSeq" id="WP_209342544.1">
    <property type="nucleotide sequence ID" value="NZ_JAGIQL010000102.1"/>
</dbReference>
<evidence type="ECO:0000313" key="2">
    <source>
        <dbReference type="Proteomes" id="UP000670475"/>
    </source>
</evidence>
<comment type="caution">
    <text evidence="1">The sequence shown here is derived from an EMBL/GenBank/DDBJ whole genome shotgun (WGS) entry which is preliminary data.</text>
</comment>
<gene>
    <name evidence="1" type="ORF">JFN87_22130</name>
</gene>
<dbReference type="EMBL" id="JAGIQL010000102">
    <property type="protein sequence ID" value="MBP0460170.1"/>
    <property type="molecule type" value="Genomic_DNA"/>
</dbReference>
<organism evidence="1 2">
    <name type="scientific">Streptomyces montanisoli</name>
    <dbReference type="NCBI Taxonomy" id="2798581"/>
    <lineage>
        <taxon>Bacteria</taxon>
        <taxon>Bacillati</taxon>
        <taxon>Actinomycetota</taxon>
        <taxon>Actinomycetes</taxon>
        <taxon>Kitasatosporales</taxon>
        <taxon>Streptomycetaceae</taxon>
        <taxon>Streptomyces</taxon>
    </lineage>
</organism>
<sequence>MTVRSRTALFCAASKSLARRRIRKPIGGFLAFSAALVLVFTTATAAQAHYVYQDDEVWSNTDSSKCLYTYAEVSHGSGGGYAKSYALASSGIPLSESCILVWNRPPGNLKTGWQYYYWDGSQWGICQQLAGDQNPDGTWTGYTNTTKTSRMELTYDFGIAPPCGGGYYGTMGAGAVYYGGQWYGNTVSIWSGQHFIEP</sequence>
<proteinExistence type="predicted"/>
<name>A0A940MC01_9ACTN</name>
<evidence type="ECO:0000313" key="1">
    <source>
        <dbReference type="EMBL" id="MBP0460170.1"/>
    </source>
</evidence>
<accession>A0A940MC01</accession>